<evidence type="ECO:0000313" key="2">
    <source>
        <dbReference type="EMBL" id="NDV91021.1"/>
    </source>
</evidence>
<evidence type="ECO:0000256" key="1">
    <source>
        <dbReference type="SAM" id="Phobius"/>
    </source>
</evidence>
<accession>A0A7X5RKS8</accession>
<evidence type="ECO:0000313" key="3">
    <source>
        <dbReference type="Proteomes" id="UP000470213"/>
    </source>
</evidence>
<proteinExistence type="predicted"/>
<dbReference type="Proteomes" id="UP000470213">
    <property type="component" value="Unassembled WGS sequence"/>
</dbReference>
<keyword evidence="1" id="KW-1133">Transmembrane helix</keyword>
<dbReference type="EMBL" id="JAAAWN010000007">
    <property type="protein sequence ID" value="NDV91021.1"/>
    <property type="molecule type" value="Genomic_DNA"/>
</dbReference>
<protein>
    <submittedName>
        <fullName evidence="2">3-phosphoshikimate 1-carboxyvinyltransferase</fullName>
    </submittedName>
</protein>
<dbReference type="RefSeq" id="WP_163084605.1">
    <property type="nucleotide sequence ID" value="NZ_JAAAWN010000007.1"/>
</dbReference>
<name>A0A7X5RKS8_9ALTE</name>
<reference evidence="2 3" key="1">
    <citation type="submission" date="2020-01" db="EMBL/GenBank/DDBJ databases">
        <authorList>
            <person name="Chen J."/>
            <person name="Zhu S."/>
            <person name="Yang J."/>
        </authorList>
    </citation>
    <scope>NUCLEOTIDE SEQUENCE [LARGE SCALE GENOMIC DNA]</scope>
    <source>
        <strain evidence="2 3">345S023</strain>
    </source>
</reference>
<sequence length="142" mass="16502">MTTPSSHREVPNDIRNDPVISRLLDRMPRKVAQSFDEEQLSHIRNAIGAREWGKHKVDLRGTVKFFRWRYYYVVLAGRNRRALSDSEKKFATLLTATLLSAFILVSLLFGLLVLYLIKSALGINLIDDYSLGIWDWFKTQFL</sequence>
<feature type="transmembrane region" description="Helical" evidence="1">
    <location>
        <begin position="90"/>
        <end position="117"/>
    </location>
</feature>
<dbReference type="GO" id="GO:0016740">
    <property type="term" value="F:transferase activity"/>
    <property type="evidence" value="ECO:0007669"/>
    <property type="project" value="UniProtKB-KW"/>
</dbReference>
<keyword evidence="3" id="KW-1185">Reference proteome</keyword>
<comment type="caution">
    <text evidence="2">The sequence shown here is derived from an EMBL/GenBank/DDBJ whole genome shotgun (WGS) entry which is preliminary data.</text>
</comment>
<organism evidence="2 3">
    <name type="scientific">Alteromonas profundi</name>
    <dbReference type="NCBI Taxonomy" id="2696062"/>
    <lineage>
        <taxon>Bacteria</taxon>
        <taxon>Pseudomonadati</taxon>
        <taxon>Pseudomonadota</taxon>
        <taxon>Gammaproteobacteria</taxon>
        <taxon>Alteromonadales</taxon>
        <taxon>Alteromonadaceae</taxon>
        <taxon>Alteromonas/Salinimonas group</taxon>
        <taxon>Alteromonas</taxon>
    </lineage>
</organism>
<keyword evidence="2" id="KW-0808">Transferase</keyword>
<keyword evidence="1" id="KW-0812">Transmembrane</keyword>
<gene>
    <name evidence="2" type="ORF">GTH32_07405</name>
</gene>
<keyword evidence="1" id="KW-0472">Membrane</keyword>
<dbReference type="AlphaFoldDB" id="A0A7X5RKS8"/>